<sequence>MGKIILDLDLTEYESDFIYESDLMLDESTVKSSGLWQKAANFRLADKLRTMGLTAREYKRKIKNSEDQKEKLSCYHHSIFISGTRGAGKTIFLRNIETIWNTHKKPISDPPNLYFIDTIDPTLLHIEDNFSEVIIASIYAAVEQKFKSIVNKGCHQDKFIKALKNLTNALGNRADFEDLRGIDRIQKYRSGIHLERYFHQFLIASVEILDCDALVLPIDDLDMKIDKAFSTLDDIRCLLSCPLILPIVSGDDALYQHTTTMEFEGILAKDEKSSNFEEGKIAAKNLSHAYLTKIFPIHNRLPLQPIFQLLPDLVIKYNGKPEEYTNYHDSFISFFYAFCHDAEYREGKVSSKTEWLEPANARELVQRIRLFRPIDLKKQNNDLKKQNKIRRDLWQKFKGLAEIRRQGQALVDAISYIDIIDNNLDIVEKNDETSSGNERILFLYNLISFNPFIQNTMYDWGKSDFYHIQNRCRAKVNGSENAIDSAITIAKENIKSINTLWEMPPIEFKKFYFETEGDDTILQGNTKKLALIYSYSDDEKRHNVLFGRAFEILFWSMLSVTGNLNHNNYNNLFNGILKRLHFYSYMVFDVEGIGMELASNEKGDGDNEITEEIIRWIEDNKETLKSFNNTNLIPLLSEVFYNVFSQLHRMKADPKFIIRRELFTDLTIRFEYIFMNSLLCCLKTEKIMMPDVATMAPSEDIRNRGDFLLKNKNLTNNIDGVLTLEDKTNSKENPKIAYYKNIKDNKLPEISLLLEVMWKHPLFELPYKAQTESHSCYRIKRDRMFGG</sequence>
<evidence type="ECO:0000313" key="3">
    <source>
        <dbReference type="Proteomes" id="UP000806577"/>
    </source>
</evidence>
<keyword evidence="3" id="KW-1185">Reference proteome</keyword>
<protein>
    <recommendedName>
        <fullName evidence="1">KAP NTPase domain-containing protein</fullName>
    </recommendedName>
</protein>
<dbReference type="EMBL" id="CP065177">
    <property type="protein sequence ID" value="URG48834.1"/>
    <property type="molecule type" value="Genomic_DNA"/>
</dbReference>
<evidence type="ECO:0000259" key="1">
    <source>
        <dbReference type="Pfam" id="PF07693"/>
    </source>
</evidence>
<dbReference type="InterPro" id="IPR011646">
    <property type="entry name" value="KAP_P-loop"/>
</dbReference>
<dbReference type="KEGG" id="pqu:IG609_019205"/>
<feature type="domain" description="KAP NTPase" evidence="1">
    <location>
        <begin position="78"/>
        <end position="272"/>
    </location>
</feature>
<dbReference type="RefSeq" id="WP_193400213.1">
    <property type="nucleotide sequence ID" value="NZ_CP065177.1"/>
</dbReference>
<dbReference type="NCBIfam" id="NF041743">
    <property type="entry name" value="RdrA"/>
    <property type="match status" value="1"/>
</dbReference>
<dbReference type="Proteomes" id="UP000806577">
    <property type="component" value="Chromosome"/>
</dbReference>
<accession>A0A9Q2IB61</accession>
<dbReference type="Pfam" id="PF07693">
    <property type="entry name" value="KAP_NTPase"/>
    <property type="match status" value="1"/>
</dbReference>
<evidence type="ECO:0000313" key="2">
    <source>
        <dbReference type="EMBL" id="URG48834.1"/>
    </source>
</evidence>
<name>A0A9Q2IB61_9GAMM</name>
<reference evidence="2 3" key="1">
    <citation type="journal article" date="2021" name="Int. J. Syst. Evol. Microbiol.">
        <title>&lt;i&gt;Pectobacterium quasiaquaticum&lt;/i&gt; sp. nov., isolated from waterways.</title>
        <authorList>
            <person name="Ben Moussa H."/>
            <person name="Pedron J."/>
            <person name="Bertrand C."/>
            <person name="Hecquet A."/>
            <person name="Barny M.A."/>
        </authorList>
    </citation>
    <scope>NUCLEOTIDE SEQUENCE [LARGE SCALE GENOMIC DNA]</scope>
    <source>
        <strain evidence="2 3">A477-S1-J17</strain>
    </source>
</reference>
<gene>
    <name evidence="2" type="ORF">IG609_019205</name>
</gene>
<proteinExistence type="predicted"/>
<organism evidence="2 3">
    <name type="scientific">Pectobacterium quasiaquaticum</name>
    <dbReference type="NCBI Taxonomy" id="2774015"/>
    <lineage>
        <taxon>Bacteria</taxon>
        <taxon>Pseudomonadati</taxon>
        <taxon>Pseudomonadota</taxon>
        <taxon>Gammaproteobacteria</taxon>
        <taxon>Enterobacterales</taxon>
        <taxon>Pectobacteriaceae</taxon>
        <taxon>Pectobacterium</taxon>
    </lineage>
</organism>
<dbReference type="AlphaFoldDB" id="A0A9Q2IB61"/>